<protein>
    <submittedName>
        <fullName evidence="1">Uncharacterized protein</fullName>
    </submittedName>
</protein>
<evidence type="ECO:0000313" key="2">
    <source>
        <dbReference type="Proteomes" id="UP000023351"/>
    </source>
</evidence>
<gene>
    <name evidence="1" type="ORF">I540_3179</name>
</gene>
<comment type="caution">
    <text evidence="1">The sequence shown here is derived from an EMBL/GenBank/DDBJ whole genome shotgun (WGS) entry which is preliminary data.</text>
</comment>
<evidence type="ECO:0000313" key="1">
    <source>
        <dbReference type="EMBL" id="EUA70989.1"/>
    </source>
</evidence>
<organism evidence="1 2">
    <name type="scientific">Mycobacteroides abscessus subsp. bolletii 1513</name>
    <dbReference type="NCBI Taxonomy" id="1299321"/>
    <lineage>
        <taxon>Bacteria</taxon>
        <taxon>Bacillati</taxon>
        <taxon>Actinomycetota</taxon>
        <taxon>Actinomycetes</taxon>
        <taxon>Mycobacteriales</taxon>
        <taxon>Mycobacteriaceae</taxon>
        <taxon>Mycobacteroides</taxon>
        <taxon>Mycobacteroides abscessus</taxon>
    </lineage>
</organism>
<reference evidence="1 2" key="1">
    <citation type="submission" date="2013-12" db="EMBL/GenBank/DDBJ databases">
        <authorList>
            <person name="Zelazny A."/>
            <person name="Olivier K."/>
            <person name="Holland S."/>
            <person name="Lenaerts A."/>
            <person name="Ordway D."/>
            <person name="DeGroote M.A."/>
            <person name="Parker T."/>
            <person name="Sizemore C."/>
            <person name="Tallon L.J."/>
            <person name="Sadzewicz L.K."/>
            <person name="Sengamalay N."/>
            <person name="Fraser C.M."/>
            <person name="Hine E."/>
            <person name="Shefchek K.A."/>
            <person name="Das S.P."/>
            <person name="Tettelin H."/>
        </authorList>
    </citation>
    <scope>NUCLEOTIDE SEQUENCE [LARGE SCALE GENOMIC DNA]</scope>
    <source>
        <strain evidence="1 2">1513</strain>
    </source>
</reference>
<dbReference type="EMBL" id="JAOJ01000002">
    <property type="protein sequence ID" value="EUA70989.1"/>
    <property type="molecule type" value="Genomic_DNA"/>
</dbReference>
<dbReference type="AlphaFoldDB" id="X8DRG8"/>
<proteinExistence type="predicted"/>
<accession>X8DRG8</accession>
<dbReference type="PATRIC" id="fig|1299321.3.peg.3050"/>
<name>X8DRG8_9MYCO</name>
<dbReference type="Proteomes" id="UP000023351">
    <property type="component" value="Unassembled WGS sequence"/>
</dbReference>
<sequence>MSVESWGDTRLAEIDALAVAEIQNLPYADWEPYRADWQTALESWYLASRAALSEQYINEARRFLDQIVEGDRLVVTFARNNRLSTSLLETIAPIDDRRDSNRAAYDAMYVFDRTKLTVSYLAGLVAGGHDIDWRSWFLDQAKTWPEDRKWQIALTVNNQYLEALPAYWTTQTKNVGLVEPATAVVTPGDLLPGDRMIARQKYGRGSEIYRCPDGWIVDTGVHMRDGIECITLEGVDLNLWNGAEYLPQTLFHVQRLDKSGSNTAG</sequence>